<accession>A0A3G9GQI2</accession>
<protein>
    <recommendedName>
        <fullName evidence="7">DUF4136 domain-containing protein</fullName>
    </recommendedName>
</protein>
<reference evidence="2" key="1">
    <citation type="submission" date="2012-11" db="EMBL/GenBank/DDBJ databases">
        <title>Dependencies among metagenomic species, viruses, plasmids and units of genetic variation.</title>
        <authorList>
            <person name="Nielsen H.B."/>
            <person name="Almeida M."/>
            <person name="Juncker A.S."/>
            <person name="Rasmussen S."/>
            <person name="Li J."/>
            <person name="Sunagawa S."/>
            <person name="Plichta D."/>
            <person name="Gautier L."/>
            <person name="Le Chatelier E."/>
            <person name="Peletier E."/>
            <person name="Bonde I."/>
            <person name="Nielsen T."/>
            <person name="Manichanh C."/>
            <person name="Arumugam M."/>
            <person name="Batto J."/>
            <person name="Santos M.B.Q.D."/>
            <person name="Blom N."/>
            <person name="Borruel N."/>
            <person name="Burgdorf K.S."/>
            <person name="Boumezbeur F."/>
            <person name="Casellas F."/>
            <person name="Dore J."/>
            <person name="Guarner F."/>
            <person name="Hansen T."/>
            <person name="Hildebrand F."/>
            <person name="Kaas R.S."/>
            <person name="Kennedy S."/>
            <person name="Kristiansen K."/>
            <person name="Kultima J.R."/>
            <person name="Leonard P."/>
            <person name="Levenez F."/>
            <person name="Lund O."/>
            <person name="Moumen B."/>
            <person name="Le Paslier D."/>
            <person name="Pons N."/>
            <person name="Pedersen O."/>
            <person name="Prifti E."/>
            <person name="Qin J."/>
            <person name="Raes J."/>
            <person name="Tap J."/>
            <person name="Tims S."/>
            <person name="Ussery D.W."/>
            <person name="Yamada T."/>
            <person name="MetaHit consortium"/>
            <person name="Renault P."/>
            <person name="Sicheritz-Ponten T."/>
            <person name="Bork P."/>
            <person name="Wang J."/>
            <person name="Brunak S."/>
            <person name="Ehrlich S.D."/>
        </authorList>
    </citation>
    <scope>NUCLEOTIDE SEQUENCE [LARGE SCALE GENOMIC DNA]</scope>
</reference>
<dbReference type="Proteomes" id="UP000484547">
    <property type="component" value="Unassembled WGS sequence"/>
</dbReference>
<dbReference type="Proteomes" id="UP000443070">
    <property type="component" value="Unassembled WGS sequence"/>
</dbReference>
<dbReference type="RefSeq" id="WP_021718730.1">
    <property type="nucleotide sequence ID" value="NZ_AP019004.1"/>
</dbReference>
<proteinExistence type="predicted"/>
<dbReference type="AlphaFoldDB" id="A0A3G9GQI2"/>
<accession>R6J945</accession>
<feature type="chain" id="PRO_5044594270" description="DUF4136 domain-containing protein" evidence="1">
    <location>
        <begin position="25"/>
        <end position="234"/>
    </location>
</feature>
<comment type="caution">
    <text evidence="2">The sequence shown here is derived from an EMBL/GenBank/DDBJ whole genome shotgun (WGS) entry which is preliminary data.</text>
</comment>
<dbReference type="EMBL" id="WNBM01000004">
    <property type="protein sequence ID" value="MTT76056.1"/>
    <property type="molecule type" value="Genomic_DNA"/>
</dbReference>
<dbReference type="EMBL" id="WNBW01000004">
    <property type="protein sequence ID" value="MTU04119.1"/>
    <property type="molecule type" value="Genomic_DNA"/>
</dbReference>
<gene>
    <name evidence="2" type="ORF">BN533_01830</name>
    <name evidence="3" type="ORF">GMD11_07255</name>
    <name evidence="4" type="ORF">GMD18_06905</name>
</gene>
<reference evidence="5 6" key="2">
    <citation type="journal article" date="2019" name="Nat. Med.">
        <title>A library of human gut bacterial isolates paired with longitudinal multiomics data enables mechanistic microbiome research.</title>
        <authorList>
            <person name="Poyet M."/>
            <person name="Groussin M."/>
            <person name="Gibbons S.M."/>
            <person name="Avila-Pacheco J."/>
            <person name="Jiang X."/>
            <person name="Kearney S.M."/>
            <person name="Perrotta A.R."/>
            <person name="Berdy B."/>
            <person name="Zhao S."/>
            <person name="Lieberman T.D."/>
            <person name="Swanson P.K."/>
            <person name="Smith M."/>
            <person name="Roesemann S."/>
            <person name="Alexander J.E."/>
            <person name="Rich S.A."/>
            <person name="Livny J."/>
            <person name="Vlamakis H."/>
            <person name="Clish C."/>
            <person name="Bullock K."/>
            <person name="Deik A."/>
            <person name="Scott J."/>
            <person name="Pierce K.A."/>
            <person name="Xavier R.J."/>
            <person name="Alm E.J."/>
        </authorList>
    </citation>
    <scope>NUCLEOTIDE SEQUENCE [LARGE SCALE GENOMIC DNA]</scope>
    <source>
        <strain evidence="3 6">BIOML-A13</strain>
        <strain evidence="4 5">BIOML-A3</strain>
    </source>
</reference>
<evidence type="ECO:0000313" key="5">
    <source>
        <dbReference type="Proteomes" id="UP000443070"/>
    </source>
</evidence>
<sequence>MMKKLLLLLTVAIAMLALPLAAHADKTKWTNPNYDFNKLHRINLVSISVVDPVGSNFTVDDMATEKIISALQKALTKKDYVFDTSIESNLSITKEDASQLTKDALSGTYTDISTKIAPAPTADLKIIAHKFGYNRRVIPAHEEPRTRYYKEKVKDNKGNWIERDAERTVYEYVPASTVYDGYVDVAFHLFDPATGKIIFSLRDTRSRTADSDTTNMWQRMANAFVQDLDKAAKK</sequence>
<evidence type="ECO:0000313" key="4">
    <source>
        <dbReference type="EMBL" id="MTU04119.1"/>
    </source>
</evidence>
<evidence type="ECO:0000313" key="6">
    <source>
        <dbReference type="Proteomes" id="UP000484547"/>
    </source>
</evidence>
<evidence type="ECO:0008006" key="7">
    <source>
        <dbReference type="Google" id="ProtNLM"/>
    </source>
</evidence>
<keyword evidence="1" id="KW-0732">Signal</keyword>
<evidence type="ECO:0000313" key="3">
    <source>
        <dbReference type="EMBL" id="MTT76056.1"/>
    </source>
</evidence>
<feature type="signal peptide" evidence="1">
    <location>
        <begin position="1"/>
        <end position="24"/>
    </location>
</feature>
<keyword evidence="5" id="KW-1185">Reference proteome</keyword>
<dbReference type="GeneID" id="49406201"/>
<evidence type="ECO:0000256" key="1">
    <source>
        <dbReference type="SAM" id="SignalP"/>
    </source>
</evidence>
<name>A0A3G9GQI2_9FIRM</name>
<evidence type="ECO:0000313" key="2">
    <source>
        <dbReference type="EMBL" id="CDB46817.1"/>
    </source>
</evidence>
<organism evidence="2">
    <name type="scientific">Phascolarctobacterium faecium</name>
    <dbReference type="NCBI Taxonomy" id="33025"/>
    <lineage>
        <taxon>Bacteria</taxon>
        <taxon>Bacillati</taxon>
        <taxon>Bacillota</taxon>
        <taxon>Negativicutes</taxon>
        <taxon>Acidaminococcales</taxon>
        <taxon>Acidaminococcaceae</taxon>
        <taxon>Phascolarctobacterium</taxon>
    </lineage>
</organism>
<dbReference type="EMBL" id="CBDS010000100">
    <property type="protein sequence ID" value="CDB46817.1"/>
    <property type="molecule type" value="Genomic_DNA"/>
</dbReference>